<keyword evidence="1" id="KW-0472">Membrane</keyword>
<dbReference type="InterPro" id="IPR040273">
    <property type="entry name" value="PIP1"/>
</dbReference>
<dbReference type="EMBL" id="PKPP01002805">
    <property type="protein sequence ID" value="PWA73014.1"/>
    <property type="molecule type" value="Genomic_DNA"/>
</dbReference>
<dbReference type="GO" id="GO:0006952">
    <property type="term" value="P:defense response"/>
    <property type="evidence" value="ECO:0007669"/>
    <property type="project" value="InterPro"/>
</dbReference>
<accession>A0A2U1NHM7</accession>
<reference evidence="3 4" key="1">
    <citation type="journal article" date="2018" name="Mol. Plant">
        <title>The genome of Artemisia annua provides insight into the evolution of Asteraceae family and artemisinin biosynthesis.</title>
        <authorList>
            <person name="Shen Q."/>
            <person name="Zhang L."/>
            <person name="Liao Z."/>
            <person name="Wang S."/>
            <person name="Yan T."/>
            <person name="Shi P."/>
            <person name="Liu M."/>
            <person name="Fu X."/>
            <person name="Pan Q."/>
            <person name="Wang Y."/>
            <person name="Lv Z."/>
            <person name="Lu X."/>
            <person name="Zhang F."/>
            <person name="Jiang W."/>
            <person name="Ma Y."/>
            <person name="Chen M."/>
            <person name="Hao X."/>
            <person name="Li L."/>
            <person name="Tang Y."/>
            <person name="Lv G."/>
            <person name="Zhou Y."/>
            <person name="Sun X."/>
            <person name="Brodelius P.E."/>
            <person name="Rose J.K.C."/>
            <person name="Tang K."/>
        </authorList>
    </citation>
    <scope>NUCLEOTIDE SEQUENCE [LARGE SCALE GENOMIC DNA]</scope>
    <source>
        <strain evidence="4">cv. Huhao1</strain>
        <tissue evidence="3">Leaf</tissue>
    </source>
</reference>
<dbReference type="EMBL" id="PKPP01008052">
    <property type="protein sequence ID" value="PWA51723.1"/>
    <property type="molecule type" value="Genomic_DNA"/>
</dbReference>
<protein>
    <submittedName>
        <fullName evidence="3">Uncharacterized protein</fullName>
    </submittedName>
</protein>
<feature type="transmembrane region" description="Helical" evidence="1">
    <location>
        <begin position="6"/>
        <end position="25"/>
    </location>
</feature>
<proteinExistence type="predicted"/>
<dbReference type="Proteomes" id="UP000245207">
    <property type="component" value="Unassembled WGS sequence"/>
</dbReference>
<evidence type="ECO:0000313" key="3">
    <source>
        <dbReference type="EMBL" id="PWA73014.1"/>
    </source>
</evidence>
<gene>
    <name evidence="2" type="ORF">CTI12_AA222910</name>
    <name evidence="3" type="ORF">CTI12_AA265360</name>
</gene>
<keyword evidence="4" id="KW-1185">Reference proteome</keyword>
<keyword evidence="1" id="KW-0812">Transmembrane</keyword>
<evidence type="ECO:0000313" key="2">
    <source>
        <dbReference type="EMBL" id="PWA51723.1"/>
    </source>
</evidence>
<evidence type="ECO:0000313" key="4">
    <source>
        <dbReference type="Proteomes" id="UP000245207"/>
    </source>
</evidence>
<dbReference type="PANTHER" id="PTHR37245">
    <property type="entry name" value="PAMP-INDUCED SECRETED PEPTIDE 1"/>
    <property type="match status" value="1"/>
</dbReference>
<keyword evidence="1" id="KW-1133">Transmembrane helix</keyword>
<evidence type="ECO:0000256" key="1">
    <source>
        <dbReference type="SAM" id="Phobius"/>
    </source>
</evidence>
<dbReference type="OrthoDB" id="1872350at2759"/>
<comment type="caution">
    <text evidence="3">The sequence shown here is derived from an EMBL/GenBank/DDBJ whole genome shotgun (WGS) entry which is preliminary data.</text>
</comment>
<name>A0A2U1NHM7_ARTAN</name>
<dbReference type="AlphaFoldDB" id="A0A2U1NHM7"/>
<sequence>MAFRNTWSLVALAVIFIGVMSPLVVKGRLLSEDFAGENNLDTYSSSVYETAKNGVSYWLQQLESGPSPSGPGH</sequence>
<dbReference type="PANTHER" id="PTHR37245:SF4">
    <property type="entry name" value="PAMP-INDUCED SECRETED PEPTIDE 1"/>
    <property type="match status" value="1"/>
</dbReference>
<organism evidence="3 4">
    <name type="scientific">Artemisia annua</name>
    <name type="common">Sweet wormwood</name>
    <dbReference type="NCBI Taxonomy" id="35608"/>
    <lineage>
        <taxon>Eukaryota</taxon>
        <taxon>Viridiplantae</taxon>
        <taxon>Streptophyta</taxon>
        <taxon>Embryophyta</taxon>
        <taxon>Tracheophyta</taxon>
        <taxon>Spermatophyta</taxon>
        <taxon>Magnoliopsida</taxon>
        <taxon>eudicotyledons</taxon>
        <taxon>Gunneridae</taxon>
        <taxon>Pentapetalae</taxon>
        <taxon>asterids</taxon>
        <taxon>campanulids</taxon>
        <taxon>Asterales</taxon>
        <taxon>Asteraceae</taxon>
        <taxon>Asteroideae</taxon>
        <taxon>Anthemideae</taxon>
        <taxon>Artemisiinae</taxon>
        <taxon>Artemisia</taxon>
    </lineage>
</organism>